<dbReference type="AlphaFoldDB" id="A0AA86QQY6"/>
<dbReference type="Gene3D" id="1.20.272.10">
    <property type="match status" value="1"/>
</dbReference>
<protein>
    <submittedName>
        <fullName evidence="4">Recombination factor protein RarA</fullName>
    </submittedName>
    <submittedName>
        <fullName evidence="5">Recombination_factor protein RarA</fullName>
    </submittedName>
</protein>
<dbReference type="GO" id="GO:0005524">
    <property type="term" value="F:ATP binding"/>
    <property type="evidence" value="ECO:0007669"/>
    <property type="project" value="UniProtKB-KW"/>
</dbReference>
<dbReference type="Pfam" id="PF13173">
    <property type="entry name" value="AAA_14"/>
    <property type="match status" value="1"/>
</dbReference>
<dbReference type="CDD" id="cd18139">
    <property type="entry name" value="HLD_clamp_RarA"/>
    <property type="match status" value="1"/>
</dbReference>
<dbReference type="SUPFAM" id="SSF52540">
    <property type="entry name" value="P-loop containing nucleoside triphosphate hydrolases"/>
    <property type="match status" value="1"/>
</dbReference>
<sequence length="421" mass="47243">MHSFHQQLRPACLSDFIGNSSVFGPTGQLVHLFKQTAQRNQILKSIIISGPSGSGKSSLAQIYVQLFESYLECNNLQRSHSYIFKQFDASNFSKQDLLSFIENNTKQNALTTSQRIPVVFIDDIQSLTKTQQAPLLSLIENEKCVLIGTLNESVFREITEGIRSRTLNIVLKPLNPRETLKLLISALNKLTPLNKDLKSEEQIEPMALAQIAVNAQGDARKALQLLEMSIIDGRITEQSVNTAEQMIFKAYNQTNVFYECLSALQKSIRASDPQGAIFYLAALIEAQCDPLDICRRLIVIAAEDIGLGNIQALPIATACYDGVKQIGMPEGRILMAETAVFLAQQPKNNSTYAALDKALEFVRDKKNQWEQMRPREDYRNASAGNTYIYPHEFGGYVLDSALQKELQKEVFWVDQSTKRPE</sequence>
<dbReference type="InterPro" id="IPR032423">
    <property type="entry name" value="AAA_assoc_2"/>
</dbReference>
<dbReference type="GO" id="GO:0006261">
    <property type="term" value="P:DNA-templated DNA replication"/>
    <property type="evidence" value="ECO:0007669"/>
    <property type="project" value="TreeGrafter"/>
</dbReference>
<dbReference type="PANTHER" id="PTHR13779:SF7">
    <property type="entry name" value="ATPASE WRNIP1"/>
    <property type="match status" value="1"/>
</dbReference>
<feature type="domain" description="AAA+ ATPase" evidence="3">
    <location>
        <begin position="42"/>
        <end position="174"/>
    </location>
</feature>
<evidence type="ECO:0000256" key="2">
    <source>
        <dbReference type="ARBA" id="ARBA00022840"/>
    </source>
</evidence>
<dbReference type="InterPro" id="IPR027417">
    <property type="entry name" value="P-loop_NTPase"/>
</dbReference>
<dbReference type="Pfam" id="PF16193">
    <property type="entry name" value="AAA_assoc_2"/>
    <property type="match status" value="1"/>
</dbReference>
<evidence type="ECO:0000313" key="5">
    <source>
        <dbReference type="EMBL" id="CAL6005244.1"/>
    </source>
</evidence>
<dbReference type="InterPro" id="IPR041682">
    <property type="entry name" value="AAA_14"/>
</dbReference>
<dbReference type="InterPro" id="IPR008921">
    <property type="entry name" value="DNA_pol3_clamp-load_cplx_C"/>
</dbReference>
<comment type="caution">
    <text evidence="4">The sequence shown here is derived from an EMBL/GenBank/DDBJ whole genome shotgun (WGS) entry which is preliminary data.</text>
</comment>
<dbReference type="SUPFAM" id="SSF48019">
    <property type="entry name" value="post-AAA+ oligomerization domain-like"/>
    <property type="match status" value="1"/>
</dbReference>
<keyword evidence="6" id="KW-1185">Reference proteome</keyword>
<dbReference type="InterPro" id="IPR051314">
    <property type="entry name" value="AAA_ATPase_RarA/MGS1/WRNIP1"/>
</dbReference>
<name>A0AA86QQY6_9EUKA</name>
<evidence type="ECO:0000256" key="1">
    <source>
        <dbReference type="ARBA" id="ARBA00022741"/>
    </source>
</evidence>
<evidence type="ECO:0000259" key="3">
    <source>
        <dbReference type="SMART" id="SM00382"/>
    </source>
</evidence>
<organism evidence="4">
    <name type="scientific">Hexamita inflata</name>
    <dbReference type="NCBI Taxonomy" id="28002"/>
    <lineage>
        <taxon>Eukaryota</taxon>
        <taxon>Metamonada</taxon>
        <taxon>Diplomonadida</taxon>
        <taxon>Hexamitidae</taxon>
        <taxon>Hexamitinae</taxon>
        <taxon>Hexamita</taxon>
    </lineage>
</organism>
<dbReference type="GO" id="GO:0005634">
    <property type="term" value="C:nucleus"/>
    <property type="evidence" value="ECO:0007669"/>
    <property type="project" value="TreeGrafter"/>
</dbReference>
<reference evidence="5 6" key="2">
    <citation type="submission" date="2024-07" db="EMBL/GenBank/DDBJ databases">
        <authorList>
            <person name="Akdeniz Z."/>
        </authorList>
    </citation>
    <scope>NUCLEOTIDE SEQUENCE [LARGE SCALE GENOMIC DNA]</scope>
</reference>
<dbReference type="Proteomes" id="UP001642409">
    <property type="component" value="Unassembled WGS sequence"/>
</dbReference>
<dbReference type="InterPro" id="IPR003593">
    <property type="entry name" value="AAA+_ATPase"/>
</dbReference>
<dbReference type="SMART" id="SM00382">
    <property type="entry name" value="AAA"/>
    <property type="match status" value="1"/>
</dbReference>
<dbReference type="GO" id="GO:0003677">
    <property type="term" value="F:DNA binding"/>
    <property type="evidence" value="ECO:0007669"/>
    <property type="project" value="InterPro"/>
</dbReference>
<dbReference type="Gene3D" id="1.10.8.60">
    <property type="match status" value="1"/>
</dbReference>
<proteinExistence type="predicted"/>
<dbReference type="GO" id="GO:0017116">
    <property type="term" value="F:single-stranded DNA helicase activity"/>
    <property type="evidence" value="ECO:0007669"/>
    <property type="project" value="TreeGrafter"/>
</dbReference>
<dbReference type="EMBL" id="CAXDID020000050">
    <property type="protein sequence ID" value="CAL6005244.1"/>
    <property type="molecule type" value="Genomic_DNA"/>
</dbReference>
<dbReference type="Pfam" id="PF12002">
    <property type="entry name" value="MgsA_C"/>
    <property type="match status" value="1"/>
</dbReference>
<evidence type="ECO:0000313" key="6">
    <source>
        <dbReference type="Proteomes" id="UP001642409"/>
    </source>
</evidence>
<dbReference type="Gene3D" id="3.40.50.300">
    <property type="entry name" value="P-loop containing nucleotide triphosphate hydrolases"/>
    <property type="match status" value="1"/>
</dbReference>
<evidence type="ECO:0000313" key="4">
    <source>
        <dbReference type="EMBL" id="CAI9957574.1"/>
    </source>
</evidence>
<dbReference type="GO" id="GO:0008047">
    <property type="term" value="F:enzyme activator activity"/>
    <property type="evidence" value="ECO:0007669"/>
    <property type="project" value="TreeGrafter"/>
</dbReference>
<dbReference type="PANTHER" id="PTHR13779">
    <property type="entry name" value="WERNER HELICASE-INTERACTING PROTEIN 1 FAMILY MEMBER"/>
    <property type="match status" value="1"/>
</dbReference>
<gene>
    <name evidence="5" type="ORF">HINF_LOCUS19277</name>
    <name evidence="4" type="ORF">HINF_LOCUS45219</name>
</gene>
<dbReference type="EMBL" id="CATOUU010000889">
    <property type="protein sequence ID" value="CAI9957574.1"/>
    <property type="molecule type" value="Genomic_DNA"/>
</dbReference>
<accession>A0AA86QQY6</accession>
<dbReference type="GO" id="GO:0000731">
    <property type="term" value="P:DNA synthesis involved in DNA repair"/>
    <property type="evidence" value="ECO:0007669"/>
    <property type="project" value="TreeGrafter"/>
</dbReference>
<dbReference type="InterPro" id="IPR021886">
    <property type="entry name" value="MgsA_C"/>
</dbReference>
<keyword evidence="1" id="KW-0547">Nucleotide-binding</keyword>
<reference evidence="4" key="1">
    <citation type="submission" date="2023-06" db="EMBL/GenBank/DDBJ databases">
        <authorList>
            <person name="Kurt Z."/>
        </authorList>
    </citation>
    <scope>NUCLEOTIDE SEQUENCE</scope>
</reference>
<keyword evidence="2" id="KW-0067">ATP-binding</keyword>